<gene>
    <name evidence="1" type="ORF">METZ01_LOCUS435356</name>
</gene>
<sequence length="139" mass="15752">MSDSIRIRQARLLKMSIRLADDESLSPEDRQFLADALRSISSGADAKEALDVKAKRGERTSKASQQAQVNAVNRKRMVCSWMFVAMQPIEKDGQGKRFEEAAGEIGEEKLNAFGLTEETIKTYWNRNPELRHAFFTLTD</sequence>
<organism evidence="1">
    <name type="scientific">marine metagenome</name>
    <dbReference type="NCBI Taxonomy" id="408172"/>
    <lineage>
        <taxon>unclassified sequences</taxon>
        <taxon>metagenomes</taxon>
        <taxon>ecological metagenomes</taxon>
    </lineage>
</organism>
<reference evidence="1" key="1">
    <citation type="submission" date="2018-05" db="EMBL/GenBank/DDBJ databases">
        <authorList>
            <person name="Lanie J.A."/>
            <person name="Ng W.-L."/>
            <person name="Kazmierczak K.M."/>
            <person name="Andrzejewski T.M."/>
            <person name="Davidsen T.M."/>
            <person name="Wayne K.J."/>
            <person name="Tettelin H."/>
            <person name="Glass J.I."/>
            <person name="Rusch D."/>
            <person name="Podicherti R."/>
            <person name="Tsui H.-C.T."/>
            <person name="Winkler M.E."/>
        </authorList>
    </citation>
    <scope>NUCLEOTIDE SEQUENCE</scope>
</reference>
<accession>A0A382YGU0</accession>
<protein>
    <submittedName>
        <fullName evidence="1">Uncharacterized protein</fullName>
    </submittedName>
</protein>
<evidence type="ECO:0000313" key="1">
    <source>
        <dbReference type="EMBL" id="SVD82502.1"/>
    </source>
</evidence>
<dbReference type="EMBL" id="UINC01175726">
    <property type="protein sequence ID" value="SVD82502.1"/>
    <property type="molecule type" value="Genomic_DNA"/>
</dbReference>
<name>A0A382YGU0_9ZZZZ</name>
<proteinExistence type="predicted"/>
<dbReference type="AlphaFoldDB" id="A0A382YGU0"/>